<dbReference type="Pfam" id="PF08487">
    <property type="entry name" value="VIT"/>
    <property type="match status" value="1"/>
</dbReference>
<dbReference type="SMART" id="SM00609">
    <property type="entry name" value="VIT"/>
    <property type="match status" value="1"/>
</dbReference>
<accession>A0A7J6BIE0</accession>
<evidence type="ECO:0000259" key="2">
    <source>
        <dbReference type="PROSITE" id="PS51468"/>
    </source>
</evidence>
<protein>
    <recommendedName>
        <fullName evidence="5">von Willebrand factor A domain-containing protein 5A-like</fullName>
    </recommendedName>
</protein>
<dbReference type="SUPFAM" id="SSF53300">
    <property type="entry name" value="vWA-like"/>
    <property type="match status" value="1"/>
</dbReference>
<dbReference type="Proteomes" id="UP000579812">
    <property type="component" value="Unassembled WGS sequence"/>
</dbReference>
<dbReference type="InterPro" id="IPR013694">
    <property type="entry name" value="VIT"/>
</dbReference>
<dbReference type="AlphaFoldDB" id="A0A7J6BIE0"/>
<evidence type="ECO:0000313" key="3">
    <source>
        <dbReference type="EMBL" id="KAF4094686.1"/>
    </source>
</evidence>
<proteinExistence type="predicted"/>
<dbReference type="InterPro" id="IPR002035">
    <property type="entry name" value="VWF_A"/>
</dbReference>
<gene>
    <name evidence="3" type="ORF">G5714_023764</name>
</gene>
<feature type="domain" description="VIT" evidence="2">
    <location>
        <begin position="53"/>
        <end position="183"/>
    </location>
</feature>
<dbReference type="Pfam" id="PF13768">
    <property type="entry name" value="VWA_3"/>
    <property type="match status" value="1"/>
</dbReference>
<dbReference type="InterPro" id="IPR036465">
    <property type="entry name" value="vWFA_dom_sf"/>
</dbReference>
<sequence>MFTASSGSSSSRPYLGGRNAQYDGLINRKKTKYFHFLQIIGFFLKHLDGSFIMVNCCGLVSEKNVPVPLKSISVQLQVRDHVASVSSSLQYANEEDRPLEAVFIFPLPGDAAVSHFSARIGEQEIVAEVQDKQSARDQYHDAVSSGQQAFLLEESDQSSDVFRLNVGCLSPGQTAIVTIIYIIELSVQADNALRFCLPAVLNPRYTPAASAEPPVPGVSSASVIPYILSLSVDVRSSDRISRLESSCPLDPLQFLNAQHTHATVNLSTGHRFDKDVELLLYYENTHQPTAVVEAGAAAAQTGSLMGDPALMISLYPEFPADVMSSLASQSEFIFVVDRSESMSYKMHHGKDAQKRIESAKDTLLLLLKSLPMGCYFNIYGFGSRFECFFPQSVVYSEVTMEAALRRVKCMNADMGGTEILWPLKHIYSQPCYPDHPRQLFVFTDGEVWNTKKVLDLVKSHVDSHRCFSFGIGEGASTALVTGMAREGSGHAQFITGTDRMQPKVMQSLRFALQPAVDNISVDWTVPEGVTVDMLSPPINALFQGQRALIYAQIKGQSSGETEGAVTVKYKLKDQPVTNQLQFTLKPVEDTGLTIHRLAARSVIRSLELQERAGGADMENIRSRIVELSVQAGVSSVHTAFIGVNKDSRQTVKGPLLQRRVPTRSMMIGGPMPRWGTAPLITLGAAGCFTMPVQQQSAVCAPSAKRRMVFQSTDSSVMDAFASASHQAEPELQKDPVLQLVSLQKAVGCWELNAALADVFGKTEDEVTNQKPAQVDGSVWATVLALIWLYVYKLDQQVEWQFVAVKAASWIRSQKPDGLSQCVCEGNLLLGSQVTEDTLGI</sequence>
<dbReference type="PANTHER" id="PTHR45737">
    <property type="entry name" value="VON WILLEBRAND FACTOR A DOMAIN-CONTAINING PROTEIN 5A"/>
    <property type="match status" value="1"/>
</dbReference>
<dbReference type="PROSITE" id="PS50234">
    <property type="entry name" value="VWFA"/>
    <property type="match status" value="1"/>
</dbReference>
<evidence type="ECO:0000259" key="1">
    <source>
        <dbReference type="PROSITE" id="PS50234"/>
    </source>
</evidence>
<comment type="caution">
    <text evidence="3">The sequence shown here is derived from an EMBL/GenBank/DDBJ whole genome shotgun (WGS) entry which is preliminary data.</text>
</comment>
<organism evidence="3 4">
    <name type="scientific">Onychostoma macrolepis</name>
    <dbReference type="NCBI Taxonomy" id="369639"/>
    <lineage>
        <taxon>Eukaryota</taxon>
        <taxon>Metazoa</taxon>
        <taxon>Chordata</taxon>
        <taxon>Craniata</taxon>
        <taxon>Vertebrata</taxon>
        <taxon>Euteleostomi</taxon>
        <taxon>Actinopterygii</taxon>
        <taxon>Neopterygii</taxon>
        <taxon>Teleostei</taxon>
        <taxon>Ostariophysi</taxon>
        <taxon>Cypriniformes</taxon>
        <taxon>Cyprinidae</taxon>
        <taxon>Acrossocheilinae</taxon>
        <taxon>Onychostoma</taxon>
    </lineage>
</organism>
<feature type="domain" description="VWFA" evidence="1">
    <location>
        <begin position="331"/>
        <end position="519"/>
    </location>
</feature>
<reference evidence="3 4" key="1">
    <citation type="submission" date="2020-04" db="EMBL/GenBank/DDBJ databases">
        <title>Chromosome-level genome assembly of a cyprinid fish Onychostoma macrolepis by integration of Nanopore Sequencing, Bionano and Hi-C technology.</title>
        <authorList>
            <person name="Wang D."/>
        </authorList>
    </citation>
    <scope>NUCLEOTIDE SEQUENCE [LARGE SCALE GENOMIC DNA]</scope>
    <source>
        <strain evidence="3">SWU-2019</strain>
        <tissue evidence="3">Muscle</tissue>
    </source>
</reference>
<dbReference type="EMBL" id="JAAMOB010000025">
    <property type="protein sequence ID" value="KAF4094686.1"/>
    <property type="molecule type" value="Genomic_DNA"/>
</dbReference>
<name>A0A7J6BIE0_9TELE</name>
<dbReference type="PROSITE" id="PS51468">
    <property type="entry name" value="VIT"/>
    <property type="match status" value="1"/>
</dbReference>
<dbReference type="Gene3D" id="3.40.50.410">
    <property type="entry name" value="von Willebrand factor, type A domain"/>
    <property type="match status" value="1"/>
</dbReference>
<evidence type="ECO:0008006" key="5">
    <source>
        <dbReference type="Google" id="ProtNLM"/>
    </source>
</evidence>
<keyword evidence="4" id="KW-1185">Reference proteome</keyword>
<dbReference type="PANTHER" id="PTHR45737:SF6">
    <property type="entry name" value="VON WILLEBRAND FACTOR A DOMAIN-CONTAINING PROTEIN 5A"/>
    <property type="match status" value="1"/>
</dbReference>
<dbReference type="SMART" id="SM00327">
    <property type="entry name" value="VWA"/>
    <property type="match status" value="1"/>
</dbReference>
<evidence type="ECO:0000313" key="4">
    <source>
        <dbReference type="Proteomes" id="UP000579812"/>
    </source>
</evidence>